<sequence>MDRNIKLEYKNSKSPASGVSQVSEEGTPASSELKGGIVPGLKMDLVRFQESVPRGSGNADPPETEAPAMVFQKLKGIHFTPRKQSGAQRKKLAKLKAAETGREWLPKKDWRERKREQKSSSAIHQSGEQGEAPPIASDGADKEKEMIAAETLHPKTCQTPKRPWSEVSTSSTESEKARAQESKRVKIPEEEAISSSRYSLSTHRMAIVLDSYPNDLLVEEQADLLQQKLVEQISSEKFTGGIRPQFRSCYLSRGALIIVCESEMARLWLGKVVPELRLWKGAKLKVGPAKDVLTTAKVTMWVSGVLKNASPSAILEKLRVQNEGLETAGWRVINRKVESKGQTLVFTLPEQTLSWLKRSNFEVFLGLEVVKLRIVSKPMVGAQDHGSSQIAGGCFR</sequence>
<proteinExistence type="predicted"/>
<accession>T1IFP8</accession>
<evidence type="ECO:0000313" key="3">
    <source>
        <dbReference type="EnsemblMetazoa" id="RPRC015117-PA"/>
    </source>
</evidence>
<dbReference type="Proteomes" id="UP000015103">
    <property type="component" value="Unassembled WGS sequence"/>
</dbReference>
<reference evidence="3" key="1">
    <citation type="submission" date="2015-05" db="UniProtKB">
        <authorList>
            <consortium name="EnsemblMetazoa"/>
        </authorList>
    </citation>
    <scope>IDENTIFICATION</scope>
</reference>
<dbReference type="VEuPathDB" id="VectorBase:RPRC015117"/>
<dbReference type="HOGENOM" id="CLU_059245_0_0_1"/>
<dbReference type="EMBL" id="ACPB03005609">
    <property type="status" value="NOT_ANNOTATED_CDS"/>
    <property type="molecule type" value="Genomic_DNA"/>
</dbReference>
<name>T1IFP8_RHOPR</name>
<dbReference type="Pfam" id="PF16012">
    <property type="entry name" value="DUF4780"/>
    <property type="match status" value="1"/>
</dbReference>
<dbReference type="AlphaFoldDB" id="T1IFP8"/>
<dbReference type="OMA" id="VCESEMA"/>
<keyword evidence="4" id="KW-1185">Reference proteome</keyword>
<feature type="region of interest" description="Disordered" evidence="1">
    <location>
        <begin position="79"/>
        <end position="188"/>
    </location>
</feature>
<dbReference type="EnsemblMetazoa" id="RPRC015117-RA">
    <property type="protein sequence ID" value="RPRC015117-PA"/>
    <property type="gene ID" value="RPRC015117"/>
</dbReference>
<dbReference type="InParanoid" id="T1IFP8"/>
<feature type="compositionally biased region" description="Polar residues" evidence="1">
    <location>
        <begin position="12"/>
        <end position="30"/>
    </location>
</feature>
<feature type="region of interest" description="Disordered" evidence="1">
    <location>
        <begin position="1"/>
        <end position="36"/>
    </location>
</feature>
<dbReference type="eggNOG" id="ENOG502T1B4">
    <property type="taxonomic scope" value="Eukaryota"/>
</dbReference>
<dbReference type="GeneID" id="141452943"/>
<feature type="compositionally biased region" description="Basic and acidic residues" evidence="1">
    <location>
        <begin position="173"/>
        <end position="188"/>
    </location>
</feature>
<feature type="compositionally biased region" description="Basic and acidic residues" evidence="1">
    <location>
        <begin position="96"/>
        <end position="118"/>
    </location>
</feature>
<dbReference type="RefSeq" id="XP_073981647.1">
    <property type="nucleotide sequence ID" value="XM_074125546.1"/>
</dbReference>
<evidence type="ECO:0000313" key="4">
    <source>
        <dbReference type="Proteomes" id="UP000015103"/>
    </source>
</evidence>
<feature type="compositionally biased region" description="Basic and acidic residues" evidence="1">
    <location>
        <begin position="1"/>
        <end position="11"/>
    </location>
</feature>
<protein>
    <submittedName>
        <fullName evidence="3">DUF4780 domain-containing protein</fullName>
    </submittedName>
</protein>
<dbReference type="InterPro" id="IPR031961">
    <property type="entry name" value="DUF4780"/>
</dbReference>
<feature type="domain" description="DUF4780" evidence="2">
    <location>
        <begin position="203"/>
        <end position="373"/>
    </location>
</feature>
<organism evidence="3 4">
    <name type="scientific">Rhodnius prolixus</name>
    <name type="common">Triatomid bug</name>
    <dbReference type="NCBI Taxonomy" id="13249"/>
    <lineage>
        <taxon>Eukaryota</taxon>
        <taxon>Metazoa</taxon>
        <taxon>Ecdysozoa</taxon>
        <taxon>Arthropoda</taxon>
        <taxon>Hexapoda</taxon>
        <taxon>Insecta</taxon>
        <taxon>Pterygota</taxon>
        <taxon>Neoptera</taxon>
        <taxon>Paraneoptera</taxon>
        <taxon>Hemiptera</taxon>
        <taxon>Heteroptera</taxon>
        <taxon>Panheteroptera</taxon>
        <taxon>Cimicomorpha</taxon>
        <taxon>Reduviidae</taxon>
        <taxon>Triatominae</taxon>
        <taxon>Rhodnius</taxon>
    </lineage>
</organism>
<feature type="compositionally biased region" description="Polar residues" evidence="1">
    <location>
        <begin position="119"/>
        <end position="128"/>
    </location>
</feature>
<evidence type="ECO:0000259" key="2">
    <source>
        <dbReference type="Pfam" id="PF16012"/>
    </source>
</evidence>
<evidence type="ECO:0000256" key="1">
    <source>
        <dbReference type="SAM" id="MobiDB-lite"/>
    </source>
</evidence>